<gene>
    <name evidence="3" type="ORF">F1644_14430</name>
</gene>
<accession>A0ABZ0FXZ0</accession>
<dbReference type="EMBL" id="CP043839">
    <property type="protein sequence ID" value="WOF13385.1"/>
    <property type="molecule type" value="Genomic_DNA"/>
</dbReference>
<sequence length="601" mass="66153">MMNRCINLLLLFIACFLLVACSDDKKEEEPLPVPPPVITLDSESGVYVTKVGKSLTLRPDVENTAGAEYTWTLNEEVVGTDSVYVFAPDVEGSYFFEFRVTTPGGSAEKVIRVDVGKKALPVISFALPGSGVKVVAATDYVFRPDVQNNENAVYEWYLGNDKVGSGEEYTFNQAELGEYQLTLIVVNEDGQDEKQLTVEVVERQPLQVEFLKSSLLAENTDCYVFKDGTICLTPWIENAGEGTTYEWSVNGEIVECKDRVFAFEPAGEGTFTVSVQVVDADQARAKMISRNIQATSIVRQVATVQVICRGDEMGAFRAATGTSAAESNRVYEYLPAPGQFINEYKEAGMGDFTVSTQKEACDYAARRLENHAYVSLGGFGGYIIVGFDHSVLNSGAYEGYDFAIEGNAFDGSSEPGIVWVMQDVNGNGLPDDTWYQLKGSEYGKEETIETYAVTYYRPAGVGMNVGWSDNCGNTGVIDYLAEYHSQNSYYPAWVTEDSYTLRGVCLKARNRFNGSIWVNENYDWGYADNMGSDRLSTSVNPDAEPVNVYFKISNAVYANGEATDLKYIDFVKIQTGVNAKSGIIGEVSTEVFSVTDKNVNN</sequence>
<dbReference type="Proteomes" id="UP001302374">
    <property type="component" value="Chromosome"/>
</dbReference>
<organism evidence="3 4">
    <name type="scientific">Butyricimonas paravirosa</name>
    <dbReference type="NCBI Taxonomy" id="1472417"/>
    <lineage>
        <taxon>Bacteria</taxon>
        <taxon>Pseudomonadati</taxon>
        <taxon>Bacteroidota</taxon>
        <taxon>Bacteroidia</taxon>
        <taxon>Bacteroidales</taxon>
        <taxon>Odoribacteraceae</taxon>
        <taxon>Butyricimonas</taxon>
    </lineage>
</organism>
<feature type="signal peptide" evidence="1">
    <location>
        <begin position="1"/>
        <end position="20"/>
    </location>
</feature>
<dbReference type="InterPro" id="IPR041696">
    <property type="entry name" value="PKD_3"/>
</dbReference>
<name>A0ABZ0FXZ0_9BACT</name>
<keyword evidence="1" id="KW-0732">Signal</keyword>
<dbReference type="SUPFAM" id="SSF49299">
    <property type="entry name" value="PKD domain"/>
    <property type="match status" value="1"/>
</dbReference>
<dbReference type="Pfam" id="PF16820">
    <property type="entry name" value="PKD_3"/>
    <property type="match status" value="2"/>
</dbReference>
<feature type="domain" description="Bacteroidetes PKD-like" evidence="2">
    <location>
        <begin position="121"/>
        <end position="185"/>
    </location>
</feature>
<protein>
    <submittedName>
        <fullName evidence="3">Cell surface protein</fullName>
    </submittedName>
</protein>
<dbReference type="Gene3D" id="2.60.40.10">
    <property type="entry name" value="Immunoglobulins"/>
    <property type="match status" value="1"/>
</dbReference>
<feature type="domain" description="Bacteroidetes PKD-like" evidence="2">
    <location>
        <begin position="35"/>
        <end position="102"/>
    </location>
</feature>
<dbReference type="InterPro" id="IPR035986">
    <property type="entry name" value="PKD_dom_sf"/>
</dbReference>
<reference evidence="3 4" key="1">
    <citation type="submission" date="2019-09" db="EMBL/GenBank/DDBJ databases">
        <title>Butyricimonas paravirosa DSM 105722 (=214-4 = JCM 18677 = CCUG 65563).</title>
        <authorList>
            <person name="Le Roy T."/>
            <person name="Cani P.D."/>
        </authorList>
    </citation>
    <scope>NUCLEOTIDE SEQUENCE [LARGE SCALE GENOMIC DNA]</scope>
    <source>
        <strain evidence="3 4">DSM 105722</strain>
    </source>
</reference>
<dbReference type="PROSITE" id="PS51257">
    <property type="entry name" value="PROKAR_LIPOPROTEIN"/>
    <property type="match status" value="1"/>
</dbReference>
<evidence type="ECO:0000259" key="2">
    <source>
        <dbReference type="Pfam" id="PF16820"/>
    </source>
</evidence>
<proteinExistence type="predicted"/>
<feature type="chain" id="PRO_5045623785" evidence="1">
    <location>
        <begin position="21"/>
        <end position="601"/>
    </location>
</feature>
<keyword evidence="4" id="KW-1185">Reference proteome</keyword>
<evidence type="ECO:0000256" key="1">
    <source>
        <dbReference type="SAM" id="SignalP"/>
    </source>
</evidence>
<dbReference type="InterPro" id="IPR013783">
    <property type="entry name" value="Ig-like_fold"/>
</dbReference>
<evidence type="ECO:0000313" key="4">
    <source>
        <dbReference type="Proteomes" id="UP001302374"/>
    </source>
</evidence>
<evidence type="ECO:0000313" key="3">
    <source>
        <dbReference type="EMBL" id="WOF13385.1"/>
    </source>
</evidence>